<dbReference type="KEGG" id="vg:79587262"/>
<accession>A0A288WGM1</accession>
<dbReference type="InterPro" id="IPR047705">
    <property type="entry name" value="AimR-like"/>
</dbReference>
<keyword evidence="2" id="KW-1185">Reference proteome</keyword>
<name>A0A288WGM1_9CAUD</name>
<dbReference type="Pfam" id="PF22871">
    <property type="entry name" value="AimR"/>
    <property type="match status" value="1"/>
</dbReference>
<dbReference type="NCBIfam" id="NF038310">
    <property type="entry name" value="lysogeny_AimR"/>
    <property type="match status" value="1"/>
</dbReference>
<sequence>MKCIIVTSNYSYKNFLNIFQKNGRIHVLIYMVEYFVNTGRRRYLFEMKGAFQLRFHKKIIGIIEDREDLSLSYVAEQIGVSRQYMSKFKNKGAIGFCQLVKLSHILSEKDKTFKETMAEWCLELDTTEAIKQSFEYACVTRNINLLGKLLTKHKDESGTIREYVSVYGILYQYIIGEVHGTEIVNQLKKVGQPKDKVLNILMDIMKCYNYFHLKKYNLMLELIQEIEAQVEAVDSDRKSYIKECYIYRVAEIFAPVYLHYNHLDLARKFANMIIDANISEKTISDALYILGMSYLGEDKEKSLNYFEDSYTLFKKVGDKTYEKEVRYNLDFAKIYLGEPLAKDSDPHLIQFQNSPDTQMLKLLQESLYDGEEEDFLVYYKGIVSNSPNEIYECFQKFLLQSNYFFTSLVAKEIYKRGDQSGLIKSMMNFKGNIGKGVFCSEKGSFYNLNCINSIHSVERIYDRETRSLQTK</sequence>
<dbReference type="EMBL" id="KY963369">
    <property type="protein sequence ID" value="ARW58400.1"/>
    <property type="molecule type" value="Genomic_DNA"/>
</dbReference>
<dbReference type="GeneID" id="79587262"/>
<dbReference type="RefSeq" id="YP_010739866.1">
    <property type="nucleotide sequence ID" value="NC_073047.1"/>
</dbReference>
<reference evidence="1 2" key="1">
    <citation type="submission" date="2017-04" db="EMBL/GenBank/DDBJ databases">
        <title>Bacillus anthracis phage Complete Genome.</title>
        <authorList>
            <person name="Alkalay S."/>
            <person name="Coppenhagen-Glazer S."/>
            <person name="Hazan R."/>
        </authorList>
    </citation>
    <scope>NUCLEOTIDE SEQUENCE [LARGE SCALE GENOMIC DNA]</scope>
</reference>
<proteinExistence type="predicted"/>
<evidence type="ECO:0000313" key="1">
    <source>
        <dbReference type="EMBL" id="ARW58400.1"/>
    </source>
</evidence>
<protein>
    <submittedName>
        <fullName evidence="1">Uncharacterized protein</fullName>
    </submittedName>
</protein>
<organism evidence="1 2">
    <name type="scientific">Bacillus phage Tavor_SA</name>
    <dbReference type="NCBI Taxonomy" id="1983581"/>
    <lineage>
        <taxon>Viruses</taxon>
        <taxon>Duplodnaviria</taxon>
        <taxon>Heunggongvirae</taxon>
        <taxon>Uroviricota</taxon>
        <taxon>Caudoviricetes</taxon>
        <taxon>Wbetavirus</taxon>
        <taxon>Wbetavirus tavor</taxon>
    </lineage>
</organism>
<dbReference type="Proteomes" id="UP000224684">
    <property type="component" value="Segment"/>
</dbReference>
<evidence type="ECO:0000313" key="2">
    <source>
        <dbReference type="Proteomes" id="UP000224684"/>
    </source>
</evidence>